<dbReference type="InterPro" id="IPR025959">
    <property type="entry name" value="Winged_HTH_dom"/>
</dbReference>
<name>A0A1K0F989_9ACTN</name>
<dbReference type="AlphaFoldDB" id="A0A1K0F989"/>
<keyword evidence="2" id="KW-0238">DNA-binding</keyword>
<dbReference type="RefSeq" id="WP_071810348.1">
    <property type="nucleotide sequence ID" value="NZ_MEIA01000592.1"/>
</dbReference>
<gene>
    <name evidence="2" type="ORF">BG844_38315</name>
</gene>
<dbReference type="GO" id="GO:0003677">
    <property type="term" value="F:DNA binding"/>
    <property type="evidence" value="ECO:0007669"/>
    <property type="project" value="UniProtKB-KW"/>
</dbReference>
<evidence type="ECO:0000313" key="2">
    <source>
        <dbReference type="EMBL" id="OJF09320.1"/>
    </source>
</evidence>
<dbReference type="Pfam" id="PF13592">
    <property type="entry name" value="HTH_33"/>
    <property type="match status" value="1"/>
</dbReference>
<dbReference type="SUPFAM" id="SSF46689">
    <property type="entry name" value="Homeodomain-like"/>
    <property type="match status" value="1"/>
</dbReference>
<feature type="domain" description="Winged helix-turn helix" evidence="1">
    <location>
        <begin position="97"/>
        <end position="154"/>
    </location>
</feature>
<keyword evidence="3" id="KW-1185">Reference proteome</keyword>
<dbReference type="Pfam" id="PF13384">
    <property type="entry name" value="HTH_23"/>
    <property type="match status" value="1"/>
</dbReference>
<dbReference type="InterPro" id="IPR009057">
    <property type="entry name" value="Homeodomain-like_sf"/>
</dbReference>
<proteinExistence type="predicted"/>
<reference evidence="2 3" key="1">
    <citation type="submission" date="2016-09" db="EMBL/GenBank/DDBJ databases">
        <title>Couchioplanes caeruleus draft genome sequence.</title>
        <authorList>
            <person name="Sheehan J."/>
            <person name="Caffrey P."/>
        </authorList>
    </citation>
    <scope>NUCLEOTIDE SEQUENCE [LARGE SCALE GENOMIC DNA]</scope>
    <source>
        <strain evidence="2 3">DSM 43634</strain>
    </source>
</reference>
<accession>A0A1K0F989</accession>
<dbReference type="Proteomes" id="UP000182486">
    <property type="component" value="Unassembled WGS sequence"/>
</dbReference>
<evidence type="ECO:0000313" key="3">
    <source>
        <dbReference type="Proteomes" id="UP000182486"/>
    </source>
</evidence>
<protein>
    <submittedName>
        <fullName evidence="2">DNA-binding protein</fullName>
    </submittedName>
</protein>
<evidence type="ECO:0000259" key="1">
    <source>
        <dbReference type="Pfam" id="PF13592"/>
    </source>
</evidence>
<comment type="caution">
    <text evidence="2">The sequence shown here is derived from an EMBL/GenBank/DDBJ whole genome shotgun (WGS) entry which is preliminary data.</text>
</comment>
<sequence>MRYPAGGGMNAAARVRREKVRIQAAAMFAESQTTAQIASELRVSEKSVRQWRRRWTAGGTAALASAGPGGSDCKLSGDQQKQLIEMLDDGPVVHGWDDARWTLARVAELIERRFEITYTLRGVSYLLHRIGYSQQVPTRRAIERDPQAIATWHRRRWPSVRG</sequence>
<dbReference type="EMBL" id="MEIA01000592">
    <property type="protein sequence ID" value="OJF09320.1"/>
    <property type="molecule type" value="Genomic_DNA"/>
</dbReference>
<organism evidence="2 3">
    <name type="scientific">Couchioplanes caeruleus subsp. caeruleus</name>
    <dbReference type="NCBI Taxonomy" id="56427"/>
    <lineage>
        <taxon>Bacteria</taxon>
        <taxon>Bacillati</taxon>
        <taxon>Actinomycetota</taxon>
        <taxon>Actinomycetes</taxon>
        <taxon>Micromonosporales</taxon>
        <taxon>Micromonosporaceae</taxon>
        <taxon>Couchioplanes</taxon>
    </lineage>
</organism>